<dbReference type="AlphaFoldDB" id="A0A2U1LE46"/>
<dbReference type="EMBL" id="PKPP01009891">
    <property type="protein sequence ID" value="PWA47262.1"/>
    <property type="molecule type" value="Genomic_DNA"/>
</dbReference>
<name>A0A2U1LE46_ARTAN</name>
<dbReference type="Proteomes" id="UP000245207">
    <property type="component" value="Unassembled WGS sequence"/>
</dbReference>
<feature type="domain" description="DUF7780" evidence="1">
    <location>
        <begin position="94"/>
        <end position="375"/>
    </location>
</feature>
<organism evidence="2 3">
    <name type="scientific">Artemisia annua</name>
    <name type="common">Sweet wormwood</name>
    <dbReference type="NCBI Taxonomy" id="35608"/>
    <lineage>
        <taxon>Eukaryota</taxon>
        <taxon>Viridiplantae</taxon>
        <taxon>Streptophyta</taxon>
        <taxon>Embryophyta</taxon>
        <taxon>Tracheophyta</taxon>
        <taxon>Spermatophyta</taxon>
        <taxon>Magnoliopsida</taxon>
        <taxon>eudicotyledons</taxon>
        <taxon>Gunneridae</taxon>
        <taxon>Pentapetalae</taxon>
        <taxon>asterids</taxon>
        <taxon>campanulids</taxon>
        <taxon>Asterales</taxon>
        <taxon>Asteraceae</taxon>
        <taxon>Asteroideae</taxon>
        <taxon>Anthemideae</taxon>
        <taxon>Artemisiinae</taxon>
        <taxon>Artemisia</taxon>
    </lineage>
</organism>
<proteinExistence type="predicted"/>
<dbReference type="PANTHER" id="PTHR34960">
    <property type="entry name" value="EMB|CAB68146.1-RELATED"/>
    <property type="match status" value="1"/>
</dbReference>
<evidence type="ECO:0000313" key="3">
    <source>
        <dbReference type="Proteomes" id="UP000245207"/>
    </source>
</evidence>
<dbReference type="STRING" id="35608.A0A2U1LE46"/>
<reference evidence="2 3" key="1">
    <citation type="journal article" date="2018" name="Mol. Plant">
        <title>The genome of Artemisia annua provides insight into the evolution of Asteraceae family and artemisinin biosynthesis.</title>
        <authorList>
            <person name="Shen Q."/>
            <person name="Zhang L."/>
            <person name="Liao Z."/>
            <person name="Wang S."/>
            <person name="Yan T."/>
            <person name="Shi P."/>
            <person name="Liu M."/>
            <person name="Fu X."/>
            <person name="Pan Q."/>
            <person name="Wang Y."/>
            <person name="Lv Z."/>
            <person name="Lu X."/>
            <person name="Zhang F."/>
            <person name="Jiang W."/>
            <person name="Ma Y."/>
            <person name="Chen M."/>
            <person name="Hao X."/>
            <person name="Li L."/>
            <person name="Tang Y."/>
            <person name="Lv G."/>
            <person name="Zhou Y."/>
            <person name="Sun X."/>
            <person name="Brodelius P.E."/>
            <person name="Rose J.K.C."/>
            <person name="Tang K."/>
        </authorList>
    </citation>
    <scope>NUCLEOTIDE SEQUENCE [LARGE SCALE GENOMIC DNA]</scope>
    <source>
        <strain evidence="3">cv. Huhao1</strain>
        <tissue evidence="2">Leaf</tissue>
    </source>
</reference>
<dbReference type="InterPro" id="IPR056682">
    <property type="entry name" value="DUF7780"/>
</dbReference>
<sequence>MGFFLVFFPEEQQQNSPSLKSTLSPILKRTNSNHIFTRTQSTISICAILIFLTLILFTLSSFEPNNDFIINHHRRLLTNSNTFNSRHNLKHNPPALQGLGTLYTRGTSAMHNLVLCHVSDHVTTKELKTFLRGYYFLSGLASKSDLLFIFNSISTVDSFDDVILQESDGYLKGLTRVGSDPTRGVKTGQDSDKGEPIWGKRLKMSNSSDETELTRPSYGSVVGFGVNEFDPENSLSGFMDHVPISLRRWAAYPMVLGRVKRKFKHIILLDVKEVLLLGDPLNRVKSHAPESIFLSSQKNEKTHRKSHRKSINPAVVIGGERGVRRLSAAMLTEIVRSTTRQHGKKKGAVTESGLLSQLVANEYLQKSIKFFVTSELIQEPSSLSGLEIANLTVVKSGNSDLDIGEIVMKHICSFSIDASVYTDC</sequence>
<evidence type="ECO:0000313" key="2">
    <source>
        <dbReference type="EMBL" id="PWA47262.1"/>
    </source>
</evidence>
<evidence type="ECO:0000259" key="1">
    <source>
        <dbReference type="Pfam" id="PF25002"/>
    </source>
</evidence>
<gene>
    <name evidence="2" type="ORF">CTI12_AA503350</name>
</gene>
<dbReference type="OrthoDB" id="1921707at2759"/>
<dbReference type="Pfam" id="PF25002">
    <property type="entry name" value="DUF7780"/>
    <property type="match status" value="1"/>
</dbReference>
<accession>A0A2U1LE46</accession>
<protein>
    <recommendedName>
        <fullName evidence="1">DUF7780 domain-containing protein</fullName>
    </recommendedName>
</protein>
<dbReference type="PANTHER" id="PTHR34960:SF6">
    <property type="entry name" value="TRANSMEMBRANE PROTEIN"/>
    <property type="match status" value="1"/>
</dbReference>
<comment type="caution">
    <text evidence="2">The sequence shown here is derived from an EMBL/GenBank/DDBJ whole genome shotgun (WGS) entry which is preliminary data.</text>
</comment>
<keyword evidence="3" id="KW-1185">Reference proteome</keyword>